<keyword evidence="3" id="KW-1185">Reference proteome</keyword>
<dbReference type="EMBL" id="CAKOAT010550709">
    <property type="protein sequence ID" value="CAH8382295.1"/>
    <property type="molecule type" value="Genomic_DNA"/>
</dbReference>
<dbReference type="AlphaFoldDB" id="A0ABC8LF86"/>
<name>A0ABC8LF86_ERUVS</name>
<sequence>MSLLMGQPQQMSYAQDLPSVASMDDNNNRYHQLPITSQMPSTTTTTNSINAAPDLLVIASTISVGQEGLVWTESSFLKAVEEECN</sequence>
<proteinExistence type="predicted"/>
<evidence type="ECO:0000313" key="3">
    <source>
        <dbReference type="Proteomes" id="UP001642260"/>
    </source>
</evidence>
<organism evidence="2 3">
    <name type="scientific">Eruca vesicaria subsp. sativa</name>
    <name type="common">Garden rocket</name>
    <name type="synonym">Eruca sativa</name>
    <dbReference type="NCBI Taxonomy" id="29727"/>
    <lineage>
        <taxon>Eukaryota</taxon>
        <taxon>Viridiplantae</taxon>
        <taxon>Streptophyta</taxon>
        <taxon>Embryophyta</taxon>
        <taxon>Tracheophyta</taxon>
        <taxon>Spermatophyta</taxon>
        <taxon>Magnoliopsida</taxon>
        <taxon>eudicotyledons</taxon>
        <taxon>Gunneridae</taxon>
        <taxon>Pentapetalae</taxon>
        <taxon>rosids</taxon>
        <taxon>malvids</taxon>
        <taxon>Brassicales</taxon>
        <taxon>Brassicaceae</taxon>
        <taxon>Brassiceae</taxon>
        <taxon>Eruca</taxon>
    </lineage>
</organism>
<gene>
    <name evidence="2" type="ORF">ERUC_LOCUS34778</name>
</gene>
<comment type="caution">
    <text evidence="2">The sequence shown here is derived from an EMBL/GenBank/DDBJ whole genome shotgun (WGS) entry which is preliminary data.</text>
</comment>
<evidence type="ECO:0000313" key="2">
    <source>
        <dbReference type="EMBL" id="CAH8382295.1"/>
    </source>
</evidence>
<dbReference type="Proteomes" id="UP001642260">
    <property type="component" value="Unassembled WGS sequence"/>
</dbReference>
<feature type="region of interest" description="Disordered" evidence="1">
    <location>
        <begin position="20"/>
        <end position="46"/>
    </location>
</feature>
<reference evidence="2 3" key="1">
    <citation type="submission" date="2022-03" db="EMBL/GenBank/DDBJ databases">
        <authorList>
            <person name="Macdonald S."/>
            <person name="Ahmed S."/>
            <person name="Newling K."/>
        </authorList>
    </citation>
    <scope>NUCLEOTIDE SEQUENCE [LARGE SCALE GENOMIC DNA]</scope>
</reference>
<evidence type="ECO:0000256" key="1">
    <source>
        <dbReference type="SAM" id="MobiDB-lite"/>
    </source>
</evidence>
<protein>
    <submittedName>
        <fullName evidence="2">Uncharacterized protein</fullName>
    </submittedName>
</protein>
<accession>A0ABC8LF86</accession>